<dbReference type="InterPro" id="IPR016181">
    <property type="entry name" value="Acyl_CoA_acyltransferase"/>
</dbReference>
<dbReference type="HOGENOM" id="CLU_013985_3_6_6"/>
<name>A6VWD8_MARMS</name>
<dbReference type="SUPFAM" id="SSF55729">
    <property type="entry name" value="Acyl-CoA N-acyltransferases (Nat)"/>
    <property type="match status" value="1"/>
</dbReference>
<feature type="domain" description="N-acetyltransferase" evidence="1">
    <location>
        <begin position="9"/>
        <end position="195"/>
    </location>
</feature>
<dbReference type="InterPro" id="IPR000182">
    <property type="entry name" value="GNAT_dom"/>
</dbReference>
<dbReference type="Gene3D" id="3.40.630.30">
    <property type="match status" value="1"/>
</dbReference>
<dbReference type="OrthoDB" id="9801656at2"/>
<dbReference type="STRING" id="400668.Mmwyl1_1843"/>
<dbReference type="GO" id="GO:0016747">
    <property type="term" value="F:acyltransferase activity, transferring groups other than amino-acyl groups"/>
    <property type="evidence" value="ECO:0007669"/>
    <property type="project" value="InterPro"/>
</dbReference>
<dbReference type="InterPro" id="IPR051531">
    <property type="entry name" value="N-acetyltransferase"/>
</dbReference>
<dbReference type="eggNOG" id="COG1670">
    <property type="taxonomic scope" value="Bacteria"/>
</dbReference>
<dbReference type="PANTHER" id="PTHR43792">
    <property type="entry name" value="GNAT FAMILY, PUTATIVE (AFU_ORTHOLOGUE AFUA_3G00765)-RELATED-RELATED"/>
    <property type="match status" value="1"/>
</dbReference>
<sequence>MQNIITPRLILRKFSVTDAEDIYEYLAEPRVSCFLDGKIDNLEQAKKEAEKRSQDDTYLAVCIKETGTVIGDLFLHKDDMHKKEELSAKANTVSPHKEADTYSVGWNFNAKYEGKGYAYESAMALLDYLFMQQDVRRIYAYVEDDNDRSQVLCKKLGMRQEGCFIEFVTFVNHPDGTPKYENTFQYAILKKEWLQRDN</sequence>
<dbReference type="KEGG" id="mmw:Mmwyl1_1843"/>
<gene>
    <name evidence="2" type="ordered locus">Mmwyl1_1843</name>
</gene>
<dbReference type="PANTHER" id="PTHR43792:SF1">
    <property type="entry name" value="N-ACETYLTRANSFERASE DOMAIN-CONTAINING PROTEIN"/>
    <property type="match status" value="1"/>
</dbReference>
<reference evidence="2" key="1">
    <citation type="submission" date="2007-06" db="EMBL/GenBank/DDBJ databases">
        <title>Complete sequence of Marinomonas sp. MWYL1.</title>
        <authorList>
            <consortium name="US DOE Joint Genome Institute"/>
            <person name="Copeland A."/>
            <person name="Lucas S."/>
            <person name="Lapidus A."/>
            <person name="Barry K."/>
            <person name="Glavina del Rio T."/>
            <person name="Dalin E."/>
            <person name="Tice H."/>
            <person name="Pitluck S."/>
            <person name="Kiss H."/>
            <person name="Brettin T."/>
            <person name="Bruce D."/>
            <person name="Detter J.C."/>
            <person name="Han C."/>
            <person name="Schmutz J."/>
            <person name="Larimer F."/>
            <person name="Land M."/>
            <person name="Hauser L."/>
            <person name="Kyrpides N."/>
            <person name="Kim E."/>
            <person name="Johnston A.W.B."/>
            <person name="Todd J.D."/>
            <person name="Rogers R."/>
            <person name="Wexler M."/>
            <person name="Bond P.L."/>
            <person name="Li Y."/>
            <person name="Richardson P."/>
        </authorList>
    </citation>
    <scope>NUCLEOTIDE SEQUENCE [LARGE SCALE GENOMIC DNA]</scope>
    <source>
        <strain evidence="2">MWYL1</strain>
    </source>
</reference>
<protein>
    <submittedName>
        <fullName evidence="2">GCN5-related N-acetyltransferase</fullName>
    </submittedName>
</protein>
<keyword evidence="2" id="KW-0808">Transferase</keyword>
<dbReference type="AlphaFoldDB" id="A6VWD8"/>
<evidence type="ECO:0000313" key="2">
    <source>
        <dbReference type="EMBL" id="ABR70767.1"/>
    </source>
</evidence>
<accession>A6VWD8</accession>
<proteinExistence type="predicted"/>
<dbReference type="Pfam" id="PF13302">
    <property type="entry name" value="Acetyltransf_3"/>
    <property type="match status" value="1"/>
</dbReference>
<evidence type="ECO:0000259" key="1">
    <source>
        <dbReference type="PROSITE" id="PS51186"/>
    </source>
</evidence>
<dbReference type="EMBL" id="CP000749">
    <property type="protein sequence ID" value="ABR70767.1"/>
    <property type="molecule type" value="Genomic_DNA"/>
</dbReference>
<dbReference type="PROSITE" id="PS51186">
    <property type="entry name" value="GNAT"/>
    <property type="match status" value="1"/>
</dbReference>
<organism evidence="2">
    <name type="scientific">Marinomonas sp. (strain MWYL1)</name>
    <dbReference type="NCBI Taxonomy" id="400668"/>
    <lineage>
        <taxon>Bacteria</taxon>
        <taxon>Pseudomonadati</taxon>
        <taxon>Pseudomonadota</taxon>
        <taxon>Gammaproteobacteria</taxon>
        <taxon>Oceanospirillales</taxon>
        <taxon>Oceanospirillaceae</taxon>
        <taxon>Marinomonas</taxon>
    </lineage>
</organism>